<protein>
    <submittedName>
        <fullName evidence="2">Phosphoglycerate mutase</fullName>
    </submittedName>
</protein>
<evidence type="ECO:0000256" key="1">
    <source>
        <dbReference type="SAM" id="MobiDB-lite"/>
    </source>
</evidence>
<dbReference type="EMBL" id="WJHE01000037">
    <property type="protein sequence ID" value="MST31331.1"/>
    <property type="molecule type" value="Genomic_DNA"/>
</dbReference>
<dbReference type="PANTHER" id="PTHR48100">
    <property type="entry name" value="BROAD-SPECIFICITY PHOSPHATASE YOR283W-RELATED"/>
    <property type="match status" value="1"/>
</dbReference>
<name>A0ABW9QPQ2_9ACTN</name>
<dbReference type="PANTHER" id="PTHR48100:SF2">
    <property type="entry name" value="CONSERVED PROTEIN"/>
    <property type="match status" value="1"/>
</dbReference>
<dbReference type="InterPro" id="IPR050275">
    <property type="entry name" value="PGM_Phosphatase"/>
</dbReference>
<dbReference type="InterPro" id="IPR029033">
    <property type="entry name" value="His_PPase_superfam"/>
</dbReference>
<dbReference type="SUPFAM" id="SSF53254">
    <property type="entry name" value="Phosphoglycerate mutase-like"/>
    <property type="match status" value="1"/>
</dbReference>
<proteinExistence type="predicted"/>
<reference evidence="2 3" key="1">
    <citation type="submission" date="2019-11" db="EMBL/GenBank/DDBJ databases">
        <title>Acidiferrimicrobium australis gen. nov., sp. nov., an acidophilic and obligately heterotrophic, member of the Actinobacteria that catalyses dissimilatory oxido- reduction of iron isolated from metal-rich acidic water in Chile.</title>
        <authorList>
            <person name="Gonzalez D."/>
            <person name="Huber K."/>
            <person name="Hedrich S."/>
            <person name="Rojas-Villalobos C."/>
            <person name="Quatrini R."/>
            <person name="Dinamarca M.A."/>
            <person name="Schwarz A."/>
            <person name="Canales C."/>
            <person name="Nancucheo I."/>
        </authorList>
    </citation>
    <scope>NUCLEOTIDE SEQUENCE [LARGE SCALE GENOMIC DNA]</scope>
    <source>
        <strain evidence="2 3">USS-CCA1</strain>
    </source>
</reference>
<gene>
    <name evidence="2" type="ORF">GHK86_01115</name>
</gene>
<feature type="region of interest" description="Disordered" evidence="1">
    <location>
        <begin position="48"/>
        <end position="71"/>
    </location>
</feature>
<dbReference type="Proteomes" id="UP000437736">
    <property type="component" value="Unassembled WGS sequence"/>
</dbReference>
<sequence length="229" mass="23924">MLFVRHGTTPTTGQVLPGRAKGLHLAEAGRDQAATVAGRLAEWTGAGLAAPIPPRGAGRGPGRSNKAPKRPAVTAVYASPLERTKETAAPIARALGLPVTAERGLLECDFGAWTGAALKDLAKLPEWTTVQRYPSGFTFPDGESFVAMQRRMIETVANLCSRHRGETIVAVSHADPIKAVVADALGTHLDLFQRIVISPCSVTAITYGGTGPTVLAVNSTGSLGELRPS</sequence>
<organism evidence="2 3">
    <name type="scientific">Acidiferrimicrobium australe</name>
    <dbReference type="NCBI Taxonomy" id="2664430"/>
    <lineage>
        <taxon>Bacteria</taxon>
        <taxon>Bacillati</taxon>
        <taxon>Actinomycetota</taxon>
        <taxon>Acidimicrobiia</taxon>
        <taxon>Acidimicrobiales</taxon>
        <taxon>Acidimicrobiaceae</taxon>
        <taxon>Acidiferrimicrobium</taxon>
    </lineage>
</organism>
<accession>A0ABW9QPQ2</accession>
<dbReference type="InterPro" id="IPR013078">
    <property type="entry name" value="His_Pase_superF_clade-1"/>
</dbReference>
<evidence type="ECO:0000313" key="2">
    <source>
        <dbReference type="EMBL" id="MST31331.1"/>
    </source>
</evidence>
<dbReference type="Gene3D" id="3.40.50.1240">
    <property type="entry name" value="Phosphoglycerate mutase-like"/>
    <property type="match status" value="1"/>
</dbReference>
<dbReference type="CDD" id="cd07067">
    <property type="entry name" value="HP_PGM_like"/>
    <property type="match status" value="1"/>
</dbReference>
<dbReference type="Pfam" id="PF00300">
    <property type="entry name" value="His_Phos_1"/>
    <property type="match status" value="1"/>
</dbReference>
<keyword evidence="3" id="KW-1185">Reference proteome</keyword>
<comment type="caution">
    <text evidence="2">The sequence shown here is derived from an EMBL/GenBank/DDBJ whole genome shotgun (WGS) entry which is preliminary data.</text>
</comment>
<evidence type="ECO:0000313" key="3">
    <source>
        <dbReference type="Proteomes" id="UP000437736"/>
    </source>
</evidence>
<dbReference type="SMART" id="SM00855">
    <property type="entry name" value="PGAM"/>
    <property type="match status" value="1"/>
</dbReference>